<dbReference type="EMBL" id="OZ034816">
    <property type="protein sequence ID" value="CAL1373346.1"/>
    <property type="molecule type" value="Genomic_DNA"/>
</dbReference>
<reference evidence="2 3" key="1">
    <citation type="submission" date="2024-04" db="EMBL/GenBank/DDBJ databases">
        <authorList>
            <person name="Fracassetti M."/>
        </authorList>
    </citation>
    <scope>NUCLEOTIDE SEQUENCE [LARGE SCALE GENOMIC DNA]</scope>
</reference>
<evidence type="ECO:0000313" key="2">
    <source>
        <dbReference type="EMBL" id="CAL1373346.1"/>
    </source>
</evidence>
<feature type="region of interest" description="Disordered" evidence="1">
    <location>
        <begin position="36"/>
        <end position="259"/>
    </location>
</feature>
<feature type="compositionally biased region" description="Basic and acidic residues" evidence="1">
    <location>
        <begin position="204"/>
        <end position="227"/>
    </location>
</feature>
<dbReference type="PANTHER" id="PTHR33785">
    <property type="entry name" value="OS06G0550800 PROTEIN"/>
    <property type="match status" value="1"/>
</dbReference>
<accession>A0AAV2DI80</accession>
<dbReference type="PANTHER" id="PTHR33785:SF5">
    <property type="entry name" value="SERINE_ARGININE REPETITIVE MATRIX PROTEIN"/>
    <property type="match status" value="1"/>
</dbReference>
<keyword evidence="3" id="KW-1185">Reference proteome</keyword>
<protein>
    <submittedName>
        <fullName evidence="2">Uncharacterized protein</fullName>
    </submittedName>
</protein>
<proteinExistence type="predicted"/>
<feature type="region of interest" description="Disordered" evidence="1">
    <location>
        <begin position="276"/>
        <end position="322"/>
    </location>
</feature>
<feature type="compositionally biased region" description="Polar residues" evidence="1">
    <location>
        <begin position="170"/>
        <end position="189"/>
    </location>
</feature>
<feature type="compositionally biased region" description="Acidic residues" evidence="1">
    <location>
        <begin position="154"/>
        <end position="163"/>
    </location>
</feature>
<gene>
    <name evidence="2" type="ORF">LTRI10_LOCUS15279</name>
</gene>
<dbReference type="AlphaFoldDB" id="A0AAV2DI80"/>
<feature type="region of interest" description="Disordered" evidence="1">
    <location>
        <begin position="1"/>
        <end position="23"/>
    </location>
</feature>
<evidence type="ECO:0000313" key="3">
    <source>
        <dbReference type="Proteomes" id="UP001497516"/>
    </source>
</evidence>
<feature type="compositionally biased region" description="Low complexity" evidence="1">
    <location>
        <begin position="308"/>
        <end position="322"/>
    </location>
</feature>
<sequence length="341" mass="36375">MGSLAGDQLEREEKGSERNGGVPDLLEEAWFFRKLIDGSSGGNNKPASGKFMGRCFSDPTSSQSVVPPAPPKGEGGGLVRAPSLPPGIGRRGAGDYAAEGRKSGGKRNNGKSLKTGDMTVSSKKGSKIKPSGGGGRNPGSLARAPSLPPWIGREEEEESDGEESGMSMSRLIQQAMSSSLDDISTLTKHSVSSPKSMIRSSRSMRNEVRDDGGRRRISPEARDDQRVISRQSGKISTTNHNNNPPPPPPSNPKGIRKLTKTMSNLEIQHDQASYYESKKAAMRPQRPSYDHLLRCGGPPIPTWAPGPTSNAKTTTAPATSSAEDIKAHLKVWARTVAANIQ</sequence>
<feature type="compositionally biased region" description="Polar residues" evidence="1">
    <location>
        <begin position="228"/>
        <end position="238"/>
    </location>
</feature>
<feature type="compositionally biased region" description="Low complexity" evidence="1">
    <location>
        <begin position="190"/>
        <end position="203"/>
    </location>
</feature>
<evidence type="ECO:0000256" key="1">
    <source>
        <dbReference type="SAM" id="MobiDB-lite"/>
    </source>
</evidence>
<name>A0AAV2DI80_9ROSI</name>
<organism evidence="2 3">
    <name type="scientific">Linum trigynum</name>
    <dbReference type="NCBI Taxonomy" id="586398"/>
    <lineage>
        <taxon>Eukaryota</taxon>
        <taxon>Viridiplantae</taxon>
        <taxon>Streptophyta</taxon>
        <taxon>Embryophyta</taxon>
        <taxon>Tracheophyta</taxon>
        <taxon>Spermatophyta</taxon>
        <taxon>Magnoliopsida</taxon>
        <taxon>eudicotyledons</taxon>
        <taxon>Gunneridae</taxon>
        <taxon>Pentapetalae</taxon>
        <taxon>rosids</taxon>
        <taxon>fabids</taxon>
        <taxon>Malpighiales</taxon>
        <taxon>Linaceae</taxon>
        <taxon>Linum</taxon>
    </lineage>
</organism>
<dbReference type="Proteomes" id="UP001497516">
    <property type="component" value="Chromosome 3"/>
</dbReference>
<feature type="compositionally biased region" description="Basic and acidic residues" evidence="1">
    <location>
        <begin position="8"/>
        <end position="17"/>
    </location>
</feature>